<evidence type="ECO:0000256" key="1">
    <source>
        <dbReference type="ARBA" id="ARBA00004123"/>
    </source>
</evidence>
<gene>
    <name evidence="11" type="ORF">GUITHDRAFT_102280</name>
</gene>
<comment type="subcellular location">
    <subcellularLocation>
        <location evidence="1 7">Nucleus</location>
    </subcellularLocation>
</comment>
<dbReference type="Pfam" id="PF08743">
    <property type="entry name" value="Nse4_C"/>
    <property type="match status" value="1"/>
</dbReference>
<dbReference type="Proteomes" id="UP000011087">
    <property type="component" value="Unassembled WGS sequence"/>
</dbReference>
<proteinExistence type="inferred from homology"/>
<evidence type="ECO:0000256" key="8">
    <source>
        <dbReference type="SAM" id="Coils"/>
    </source>
</evidence>
<dbReference type="AlphaFoldDB" id="L1JVP3"/>
<feature type="compositionally biased region" description="Basic and acidic residues" evidence="9">
    <location>
        <begin position="182"/>
        <end position="196"/>
    </location>
</feature>
<dbReference type="GO" id="GO:0006310">
    <property type="term" value="P:DNA recombination"/>
    <property type="evidence" value="ECO:0007669"/>
    <property type="project" value="UniProtKB-UniRule"/>
</dbReference>
<evidence type="ECO:0000259" key="10">
    <source>
        <dbReference type="Pfam" id="PF08743"/>
    </source>
</evidence>
<dbReference type="OrthoDB" id="361242at2759"/>
<reference evidence="11 13" key="1">
    <citation type="journal article" date="2012" name="Nature">
        <title>Algal genomes reveal evolutionary mosaicism and the fate of nucleomorphs.</title>
        <authorList>
            <consortium name="DOE Joint Genome Institute"/>
            <person name="Curtis B.A."/>
            <person name="Tanifuji G."/>
            <person name="Burki F."/>
            <person name="Gruber A."/>
            <person name="Irimia M."/>
            <person name="Maruyama S."/>
            <person name="Arias M.C."/>
            <person name="Ball S.G."/>
            <person name="Gile G.H."/>
            <person name="Hirakawa Y."/>
            <person name="Hopkins J.F."/>
            <person name="Kuo A."/>
            <person name="Rensing S.A."/>
            <person name="Schmutz J."/>
            <person name="Symeonidi A."/>
            <person name="Elias M."/>
            <person name="Eveleigh R.J."/>
            <person name="Herman E.K."/>
            <person name="Klute M.J."/>
            <person name="Nakayama T."/>
            <person name="Obornik M."/>
            <person name="Reyes-Prieto A."/>
            <person name="Armbrust E.V."/>
            <person name="Aves S.J."/>
            <person name="Beiko R.G."/>
            <person name="Coutinho P."/>
            <person name="Dacks J.B."/>
            <person name="Durnford D.G."/>
            <person name="Fast N.M."/>
            <person name="Green B.R."/>
            <person name="Grisdale C.J."/>
            <person name="Hempel F."/>
            <person name="Henrissat B."/>
            <person name="Hoppner M.P."/>
            <person name="Ishida K."/>
            <person name="Kim E."/>
            <person name="Koreny L."/>
            <person name="Kroth P.G."/>
            <person name="Liu Y."/>
            <person name="Malik S.B."/>
            <person name="Maier U.G."/>
            <person name="McRose D."/>
            <person name="Mock T."/>
            <person name="Neilson J.A."/>
            <person name="Onodera N.T."/>
            <person name="Poole A.M."/>
            <person name="Pritham E.J."/>
            <person name="Richards T.A."/>
            <person name="Rocap G."/>
            <person name="Roy S.W."/>
            <person name="Sarai C."/>
            <person name="Schaack S."/>
            <person name="Shirato S."/>
            <person name="Slamovits C.H."/>
            <person name="Spencer D.F."/>
            <person name="Suzuki S."/>
            <person name="Worden A.Z."/>
            <person name="Zauner S."/>
            <person name="Barry K."/>
            <person name="Bell C."/>
            <person name="Bharti A.K."/>
            <person name="Crow J.A."/>
            <person name="Grimwood J."/>
            <person name="Kramer R."/>
            <person name="Lindquist E."/>
            <person name="Lucas S."/>
            <person name="Salamov A."/>
            <person name="McFadden G.I."/>
            <person name="Lane C.E."/>
            <person name="Keeling P.J."/>
            <person name="Gray M.W."/>
            <person name="Grigoriev I.V."/>
            <person name="Archibald J.M."/>
        </authorList>
    </citation>
    <scope>NUCLEOTIDE SEQUENCE</scope>
    <source>
        <strain evidence="11 13">CCMP2712</strain>
    </source>
</reference>
<dbReference type="InterPro" id="IPR027786">
    <property type="entry name" value="Nse4/EID"/>
</dbReference>
<comment type="similarity">
    <text evidence="2 7">Belongs to the NSE4 family.</text>
</comment>
<feature type="compositionally biased region" description="Polar residues" evidence="9">
    <location>
        <begin position="172"/>
        <end position="181"/>
    </location>
</feature>
<dbReference type="STRING" id="905079.L1JVP3"/>
<dbReference type="GO" id="GO:0006281">
    <property type="term" value="P:DNA repair"/>
    <property type="evidence" value="ECO:0007669"/>
    <property type="project" value="UniProtKB-UniRule"/>
</dbReference>
<dbReference type="GO" id="GO:0005634">
    <property type="term" value="C:nucleus"/>
    <property type="evidence" value="ECO:0007669"/>
    <property type="project" value="UniProtKB-SubCell"/>
</dbReference>
<feature type="coiled-coil region" evidence="8">
    <location>
        <begin position="8"/>
        <end position="42"/>
    </location>
</feature>
<evidence type="ECO:0000256" key="6">
    <source>
        <dbReference type="ARBA" id="ARBA00023242"/>
    </source>
</evidence>
<dbReference type="PANTHER" id="PTHR16140:SF0">
    <property type="entry name" value="NON-STRUCTURAL MAINTENANCE OF CHROMOSOMES ELEMENT 4"/>
    <property type="match status" value="1"/>
</dbReference>
<dbReference type="PaxDb" id="55529-EKX52379"/>
<sequence>MSDGHRSALRTRNAVREQLRKYDELDEEIKANSHVITNAREEQGGRILLNFVERSNAQLADVQHPVAMSKEAECFNRMIKCGVDRAKNADTEGGRFSTKQFVINTVEMYSVRSLNPSQEDDVDIDWSKMDRHAAAFCDYTPSIHFMSHPLGKDIQPKVRKQAVRQKRRQVEETTPLTGSDANSDKRNSEKRQRQIRSKIESWSRDFTMRFAELFFNPDSFGETIENLFDCSALVNQNILALEKDPAQGHIIAKKVDQHSAASENQEPRRHVLKFDMQEFERLRAEFRGKKPYFVFDPDLNDTQQQLHVK</sequence>
<comment type="function">
    <text evidence="7">Component of the SMC5-SMC6 complex, that promotes sister chromatid alignment after DNA damage and facilitates double-stranded DNA breaks (DSBs) repair via homologous recombination between sister chromatids.</text>
</comment>
<dbReference type="HOGENOM" id="CLU_901527_0_0_1"/>
<evidence type="ECO:0000256" key="4">
    <source>
        <dbReference type="ARBA" id="ARBA00023172"/>
    </source>
</evidence>
<keyword evidence="4 7" id="KW-0233">DNA recombination</keyword>
<keyword evidence="6 7" id="KW-0539">Nucleus</keyword>
<evidence type="ECO:0000256" key="5">
    <source>
        <dbReference type="ARBA" id="ARBA00023204"/>
    </source>
</evidence>
<evidence type="ECO:0000313" key="12">
    <source>
        <dbReference type="EnsemblProtists" id="EKX52379"/>
    </source>
</evidence>
<dbReference type="EnsemblProtists" id="EKX52379">
    <property type="protein sequence ID" value="EKX52379"/>
    <property type="gene ID" value="GUITHDRAFT_102280"/>
</dbReference>
<evidence type="ECO:0000256" key="2">
    <source>
        <dbReference type="ARBA" id="ARBA00008997"/>
    </source>
</evidence>
<feature type="region of interest" description="Disordered" evidence="9">
    <location>
        <begin position="150"/>
        <end position="196"/>
    </location>
</feature>
<evidence type="ECO:0000256" key="7">
    <source>
        <dbReference type="RuleBase" id="RU365071"/>
    </source>
</evidence>
<dbReference type="PANTHER" id="PTHR16140">
    <property type="entry name" value="NON-STRUCTURAL MAINTENANCE OF CHROMOSOMES ELEMENT 4"/>
    <property type="match status" value="1"/>
</dbReference>
<reference evidence="13" key="2">
    <citation type="submission" date="2012-11" db="EMBL/GenBank/DDBJ databases">
        <authorList>
            <person name="Kuo A."/>
            <person name="Curtis B.A."/>
            <person name="Tanifuji G."/>
            <person name="Burki F."/>
            <person name="Gruber A."/>
            <person name="Irimia M."/>
            <person name="Maruyama S."/>
            <person name="Arias M.C."/>
            <person name="Ball S.G."/>
            <person name="Gile G.H."/>
            <person name="Hirakawa Y."/>
            <person name="Hopkins J.F."/>
            <person name="Rensing S.A."/>
            <person name="Schmutz J."/>
            <person name="Symeonidi A."/>
            <person name="Elias M."/>
            <person name="Eveleigh R.J."/>
            <person name="Herman E.K."/>
            <person name="Klute M.J."/>
            <person name="Nakayama T."/>
            <person name="Obornik M."/>
            <person name="Reyes-Prieto A."/>
            <person name="Armbrust E.V."/>
            <person name="Aves S.J."/>
            <person name="Beiko R.G."/>
            <person name="Coutinho P."/>
            <person name="Dacks J.B."/>
            <person name="Durnford D.G."/>
            <person name="Fast N.M."/>
            <person name="Green B.R."/>
            <person name="Grisdale C."/>
            <person name="Hempe F."/>
            <person name="Henrissat B."/>
            <person name="Hoppner M.P."/>
            <person name="Ishida K.-I."/>
            <person name="Kim E."/>
            <person name="Koreny L."/>
            <person name="Kroth P.G."/>
            <person name="Liu Y."/>
            <person name="Malik S.-B."/>
            <person name="Maier U.G."/>
            <person name="McRose D."/>
            <person name="Mock T."/>
            <person name="Neilson J.A."/>
            <person name="Onodera N.T."/>
            <person name="Poole A.M."/>
            <person name="Pritham E.J."/>
            <person name="Richards T.A."/>
            <person name="Rocap G."/>
            <person name="Roy S.W."/>
            <person name="Sarai C."/>
            <person name="Schaack S."/>
            <person name="Shirato S."/>
            <person name="Slamovits C.H."/>
            <person name="Spencer D.F."/>
            <person name="Suzuki S."/>
            <person name="Worden A.Z."/>
            <person name="Zauner S."/>
            <person name="Barry K."/>
            <person name="Bell C."/>
            <person name="Bharti A.K."/>
            <person name="Crow J.A."/>
            <person name="Grimwood J."/>
            <person name="Kramer R."/>
            <person name="Lindquist E."/>
            <person name="Lucas S."/>
            <person name="Salamov A."/>
            <person name="McFadden G.I."/>
            <person name="Lane C.E."/>
            <person name="Keeling P.J."/>
            <person name="Gray M.W."/>
            <person name="Grigoriev I.V."/>
            <person name="Archibald J.M."/>
        </authorList>
    </citation>
    <scope>NUCLEOTIDE SEQUENCE</scope>
    <source>
        <strain evidence="13">CCMP2712</strain>
    </source>
</reference>
<dbReference type="GO" id="GO:0030915">
    <property type="term" value="C:Smc5-Smc6 complex"/>
    <property type="evidence" value="ECO:0007669"/>
    <property type="project" value="UniProtKB-UniRule"/>
</dbReference>
<evidence type="ECO:0000256" key="9">
    <source>
        <dbReference type="SAM" id="MobiDB-lite"/>
    </source>
</evidence>
<evidence type="ECO:0000256" key="3">
    <source>
        <dbReference type="ARBA" id="ARBA00022763"/>
    </source>
</evidence>
<reference evidence="12" key="3">
    <citation type="submission" date="2016-03" db="UniProtKB">
        <authorList>
            <consortium name="EnsemblProtists"/>
        </authorList>
    </citation>
    <scope>IDENTIFICATION</scope>
</reference>
<feature type="domain" description="Non-structural maintenance of chromosome element 4 C-terminal" evidence="10">
    <location>
        <begin position="208"/>
        <end position="292"/>
    </location>
</feature>
<protein>
    <recommendedName>
        <fullName evidence="7">Non-structural maintenance of chromosomes element 4</fullName>
    </recommendedName>
</protein>
<dbReference type="KEGG" id="gtt:GUITHDRAFT_102280"/>
<dbReference type="RefSeq" id="XP_005839359.1">
    <property type="nucleotide sequence ID" value="XM_005839302.1"/>
</dbReference>
<keyword evidence="3 7" id="KW-0227">DNA damage</keyword>
<feature type="compositionally biased region" description="Basic residues" evidence="9">
    <location>
        <begin position="157"/>
        <end position="167"/>
    </location>
</feature>
<comment type="subunit">
    <text evidence="7">Component of the SMC5-SMC6 complex.</text>
</comment>
<keyword evidence="8" id="KW-0175">Coiled coil</keyword>
<keyword evidence="5 7" id="KW-0234">DNA repair</keyword>
<evidence type="ECO:0000313" key="11">
    <source>
        <dbReference type="EMBL" id="EKX52379.1"/>
    </source>
</evidence>
<organism evidence="11">
    <name type="scientific">Guillardia theta (strain CCMP2712)</name>
    <name type="common">Cryptophyte</name>
    <dbReference type="NCBI Taxonomy" id="905079"/>
    <lineage>
        <taxon>Eukaryota</taxon>
        <taxon>Cryptophyceae</taxon>
        <taxon>Pyrenomonadales</taxon>
        <taxon>Geminigeraceae</taxon>
        <taxon>Guillardia</taxon>
    </lineage>
</organism>
<keyword evidence="13" id="KW-1185">Reference proteome</keyword>
<dbReference type="EMBL" id="JH992973">
    <property type="protein sequence ID" value="EKX52379.1"/>
    <property type="molecule type" value="Genomic_DNA"/>
</dbReference>
<evidence type="ECO:0000313" key="13">
    <source>
        <dbReference type="Proteomes" id="UP000011087"/>
    </source>
</evidence>
<dbReference type="InterPro" id="IPR014854">
    <property type="entry name" value="Nse4_C"/>
</dbReference>
<dbReference type="GeneID" id="17308861"/>
<name>L1JVP3_GUITC</name>
<accession>L1JVP3</accession>